<reference evidence="2 3" key="1">
    <citation type="submission" date="2017-03" db="EMBL/GenBank/DDBJ databases">
        <authorList>
            <person name="Afonso C.L."/>
            <person name="Miller P.J."/>
            <person name="Scott M.A."/>
            <person name="Spackman E."/>
            <person name="Goraichik I."/>
            <person name="Dimitrov K.M."/>
            <person name="Suarez D.L."/>
            <person name="Swayne D.E."/>
        </authorList>
    </citation>
    <scope>NUCLEOTIDE SEQUENCE [LARGE SCALE GENOMIC DNA]</scope>
    <source>
        <strain evidence="2 3">CECT 7450</strain>
    </source>
</reference>
<protein>
    <recommendedName>
        <fullName evidence="1">Immunity MXAN-0049 protein domain-containing protein</fullName>
    </recommendedName>
</protein>
<feature type="domain" description="Immunity MXAN-0049 protein" evidence="1">
    <location>
        <begin position="96"/>
        <end position="224"/>
    </location>
</feature>
<dbReference type="EMBL" id="FWFX01000014">
    <property type="protein sequence ID" value="SLN67513.1"/>
    <property type="molecule type" value="Genomic_DNA"/>
</dbReference>
<dbReference type="AlphaFoldDB" id="A0A1X7A1M7"/>
<organism evidence="2 3">
    <name type="scientific">Roseovarius albus</name>
    <dbReference type="NCBI Taxonomy" id="1247867"/>
    <lineage>
        <taxon>Bacteria</taxon>
        <taxon>Pseudomonadati</taxon>
        <taxon>Pseudomonadota</taxon>
        <taxon>Alphaproteobacteria</taxon>
        <taxon>Rhodobacterales</taxon>
        <taxon>Roseobacteraceae</taxon>
        <taxon>Roseovarius</taxon>
    </lineage>
</organism>
<proteinExistence type="predicted"/>
<dbReference type="OrthoDB" id="7738085at2"/>
<dbReference type="Pfam" id="PF07791">
    <property type="entry name" value="Imm11"/>
    <property type="match status" value="1"/>
</dbReference>
<sequence length="229" mass="26336">MKCYVIEGNYGKPDFADYVFARAPDHSERIHWNDHEGEWVPDRDMQYEHGGPMSYGATVNGGRFTEQTRKKLRNLWCVSRSKHARPFNVIKAFDESLVSIPLISEAFKIAIEAASSDLFEFMLMEQIWDDTHKQPIAGGPFFLANLLVRRDCWDQERTKIVPQKRGDGSFFNVISSSSNVVLRSRIEGDLIWRDTLTMTVVCTDTFKEIADAVGCGGWWFREINVTDDR</sequence>
<dbReference type="InterPro" id="IPR012433">
    <property type="entry name" value="Imm11"/>
</dbReference>
<dbReference type="RefSeq" id="WP_085807277.1">
    <property type="nucleotide sequence ID" value="NZ_FWFX01000014.1"/>
</dbReference>
<gene>
    <name evidence="2" type="ORF">ROA7450_03611</name>
</gene>
<evidence type="ECO:0000259" key="1">
    <source>
        <dbReference type="Pfam" id="PF07791"/>
    </source>
</evidence>
<evidence type="ECO:0000313" key="3">
    <source>
        <dbReference type="Proteomes" id="UP000193061"/>
    </source>
</evidence>
<accession>A0A1X7A1M7</accession>
<name>A0A1X7A1M7_9RHOB</name>
<dbReference type="Proteomes" id="UP000193061">
    <property type="component" value="Unassembled WGS sequence"/>
</dbReference>
<evidence type="ECO:0000313" key="2">
    <source>
        <dbReference type="EMBL" id="SLN67513.1"/>
    </source>
</evidence>
<keyword evidence="3" id="KW-1185">Reference proteome</keyword>